<dbReference type="InterPro" id="IPR032689">
    <property type="entry name" value="TraG-D_C"/>
</dbReference>
<organism evidence="9 10">
    <name type="scientific">Mucilaginibacter paludis DSM 18603</name>
    <dbReference type="NCBI Taxonomy" id="714943"/>
    <lineage>
        <taxon>Bacteria</taxon>
        <taxon>Pseudomonadati</taxon>
        <taxon>Bacteroidota</taxon>
        <taxon>Sphingobacteriia</taxon>
        <taxon>Sphingobacteriales</taxon>
        <taxon>Sphingobacteriaceae</taxon>
        <taxon>Mucilaginibacter</taxon>
    </lineage>
</organism>
<dbReference type="PANTHER" id="PTHR37937:SF1">
    <property type="entry name" value="CONJUGATIVE TRANSFER: DNA TRANSPORT"/>
    <property type="match status" value="1"/>
</dbReference>
<dbReference type="Pfam" id="PF12696">
    <property type="entry name" value="TraG-D_C"/>
    <property type="match status" value="1"/>
</dbReference>
<dbReference type="Gene3D" id="3.40.50.300">
    <property type="entry name" value="P-loop containing nucleotide triphosphate hydrolases"/>
    <property type="match status" value="1"/>
</dbReference>
<dbReference type="eggNOG" id="COG3505">
    <property type="taxonomic scope" value="Bacteria"/>
</dbReference>
<keyword evidence="3 7" id="KW-0812">Transmembrane</keyword>
<keyword evidence="4 7" id="KW-1133">Transmembrane helix</keyword>
<gene>
    <name evidence="9" type="ORF">Mucpa_3374</name>
</gene>
<reference evidence="9" key="1">
    <citation type="submission" date="2011-09" db="EMBL/GenBank/DDBJ databases">
        <title>The permanent draft genome of Mucilaginibacter paludis DSM 18603.</title>
        <authorList>
            <consortium name="US DOE Joint Genome Institute (JGI-PGF)"/>
            <person name="Lucas S."/>
            <person name="Han J."/>
            <person name="Lapidus A."/>
            <person name="Bruce D."/>
            <person name="Goodwin L."/>
            <person name="Pitluck S."/>
            <person name="Peters L."/>
            <person name="Kyrpides N."/>
            <person name="Mavromatis K."/>
            <person name="Ivanova N."/>
            <person name="Mikhailova N."/>
            <person name="Held B."/>
            <person name="Detter J.C."/>
            <person name="Tapia R."/>
            <person name="Han C."/>
            <person name="Land M."/>
            <person name="Hauser L."/>
            <person name="Markowitz V."/>
            <person name="Cheng J.-F."/>
            <person name="Hugenholtz P."/>
            <person name="Woyke T."/>
            <person name="Wu D."/>
            <person name="Tindall B."/>
            <person name="Brambilla E."/>
            <person name="Klenk H.-P."/>
            <person name="Eisen J.A."/>
        </authorList>
    </citation>
    <scope>NUCLEOTIDE SEQUENCE [LARGE SCALE GENOMIC DNA]</scope>
    <source>
        <strain evidence="9">DSM 18603</strain>
    </source>
</reference>
<feature type="domain" description="TraD/TraG TraM recognition site" evidence="8">
    <location>
        <begin position="443"/>
        <end position="558"/>
    </location>
</feature>
<evidence type="ECO:0000256" key="2">
    <source>
        <dbReference type="ARBA" id="ARBA00022475"/>
    </source>
</evidence>
<evidence type="ECO:0000256" key="7">
    <source>
        <dbReference type="SAM" id="Phobius"/>
    </source>
</evidence>
<keyword evidence="5 7" id="KW-0472">Membrane</keyword>
<dbReference type="InterPro" id="IPR027417">
    <property type="entry name" value="P-loop_NTPase"/>
</dbReference>
<dbReference type="AlphaFoldDB" id="H1YHS3"/>
<dbReference type="Proteomes" id="UP000002774">
    <property type="component" value="Chromosome"/>
</dbReference>
<dbReference type="EMBL" id="CM001403">
    <property type="protein sequence ID" value="EHQ27473.1"/>
    <property type="molecule type" value="Genomic_DNA"/>
</dbReference>
<dbReference type="STRING" id="714943.Mucpa_3374"/>
<evidence type="ECO:0000256" key="1">
    <source>
        <dbReference type="ARBA" id="ARBA00004651"/>
    </source>
</evidence>
<dbReference type="CDD" id="cd01127">
    <property type="entry name" value="TrwB_TraG_TraD_VirD4"/>
    <property type="match status" value="1"/>
</dbReference>
<dbReference type="SUPFAM" id="SSF52540">
    <property type="entry name" value="P-loop containing nucleoside triphosphate hydrolases"/>
    <property type="match status" value="1"/>
</dbReference>
<feature type="transmembrane region" description="Helical" evidence="7">
    <location>
        <begin position="63"/>
        <end position="84"/>
    </location>
</feature>
<feature type="transmembrane region" description="Helical" evidence="7">
    <location>
        <begin position="117"/>
        <end position="139"/>
    </location>
</feature>
<dbReference type="HOGENOM" id="CLU_019050_1_1_10"/>
<feature type="transmembrane region" description="Helical" evidence="7">
    <location>
        <begin position="9"/>
        <end position="29"/>
    </location>
</feature>
<protein>
    <submittedName>
        <fullName evidence="9">TraG family protein</fullName>
    </submittedName>
</protein>
<evidence type="ECO:0000259" key="8">
    <source>
        <dbReference type="Pfam" id="PF12696"/>
    </source>
</evidence>
<proteinExistence type="predicted"/>
<keyword evidence="10" id="KW-1185">Reference proteome</keyword>
<keyword evidence="2" id="KW-1003">Cell membrane</keyword>
<accession>H1YHS3</accession>
<dbReference type="InterPro" id="IPR051539">
    <property type="entry name" value="T4SS-coupling_protein"/>
</dbReference>
<evidence type="ECO:0000256" key="3">
    <source>
        <dbReference type="ARBA" id="ARBA00022692"/>
    </source>
</evidence>
<dbReference type="PANTHER" id="PTHR37937">
    <property type="entry name" value="CONJUGATIVE TRANSFER: DNA TRANSPORT"/>
    <property type="match status" value="1"/>
</dbReference>
<dbReference type="OrthoDB" id="102453at2"/>
<dbReference type="GO" id="GO:0005886">
    <property type="term" value="C:plasma membrane"/>
    <property type="evidence" value="ECO:0007669"/>
    <property type="project" value="UniProtKB-SubCell"/>
</dbReference>
<dbReference type="RefSeq" id="WP_008507930.1">
    <property type="nucleotide sequence ID" value="NZ_CM001403.1"/>
</dbReference>
<evidence type="ECO:0000313" key="9">
    <source>
        <dbReference type="EMBL" id="EHQ27473.1"/>
    </source>
</evidence>
<evidence type="ECO:0000313" key="10">
    <source>
        <dbReference type="Proteomes" id="UP000002774"/>
    </source>
</evidence>
<sequence>MNDNKKPDFLILMVLAISLVLIAGEAILFNYHLLNHYSPGDGTISRMLIFIFSKPKFWMKGGLYFRGLFLAVCGAMAYVVTVTGIPDKKSYAPYIMACISMAYILLVRNVYEIASRPLHLILIDVAYLAAVFIFPFALLDIKRQLGEIEGYEFNQNKKLVETATSVNWKTVHGYVNVLNPFRGISIVGGPGAGKSYTLIEPIIEQLLLKNFTAFVYDFKFSTLGDFTYNVLLRKAREQGIKTVPKMFYINFLDVRYSHRCNPIRAQNLNNKALSDEVSTTVLFNLNRSWIQKRGFFEDSAIITFAAMIWWLKKYQDLTGKNVCSLPHAVVFATQLTERIVPILMDDYEVKAAAAPINEALQKGAMEQLAGVMATLQNSVGKLNIKEMFWVMTESDFDLDINNPADPKVVVVGNDDQYKQVFAPALSLYASMISGKINQKGKLPCLFCVDEVPTIFIPKLDNLPNTGRSNKIATVLAMQDYGQLDRDYGKDEARVLKAGLGTVFVGEVADENTAKYASAIFGRRHMKKVSSTYSRNDTSQSISAQMEDLMPTNRIMNLNQGEFVGKVTETGNKSATLATKDEKPDEKIFATKFIVDKDPGYCHKLPKVTVFDDSSEENDLLAMKEKLNSHMLKVTREMEEIVETEYWLAMLKKEIKTRQPALFIRMEMLRNFRAKLLPQVEVIQQAFQLKLVELNNEKKAKEEALAAFQIDPESLTS</sequence>
<evidence type="ECO:0000256" key="5">
    <source>
        <dbReference type="ARBA" id="ARBA00023136"/>
    </source>
</evidence>
<evidence type="ECO:0000256" key="6">
    <source>
        <dbReference type="SAM" id="Coils"/>
    </source>
</evidence>
<feature type="coiled-coil region" evidence="6">
    <location>
        <begin position="683"/>
        <end position="710"/>
    </location>
</feature>
<evidence type="ECO:0000256" key="4">
    <source>
        <dbReference type="ARBA" id="ARBA00022989"/>
    </source>
</evidence>
<comment type="subcellular location">
    <subcellularLocation>
        <location evidence="1">Cell membrane</location>
        <topology evidence="1">Multi-pass membrane protein</topology>
    </subcellularLocation>
</comment>
<feature type="transmembrane region" description="Helical" evidence="7">
    <location>
        <begin position="91"/>
        <end position="111"/>
    </location>
</feature>
<name>H1YHS3_9SPHI</name>
<keyword evidence="6" id="KW-0175">Coiled coil</keyword>